<protein>
    <submittedName>
        <fullName evidence="3">Protein-disulfide reductase DsbD domain-containing protein</fullName>
    </submittedName>
</protein>
<gene>
    <name evidence="3" type="ORF">ACFQ4O_08110</name>
</gene>
<reference evidence="4" key="1">
    <citation type="journal article" date="2019" name="Int. J. Syst. Evol. Microbiol.">
        <title>The Global Catalogue of Microorganisms (GCM) 10K type strain sequencing project: providing services to taxonomists for standard genome sequencing and annotation.</title>
        <authorList>
            <consortium name="The Broad Institute Genomics Platform"/>
            <consortium name="The Broad Institute Genome Sequencing Center for Infectious Disease"/>
            <person name="Wu L."/>
            <person name="Ma J."/>
        </authorList>
    </citation>
    <scope>NUCLEOTIDE SEQUENCE [LARGE SCALE GENOMIC DNA]</scope>
    <source>
        <strain evidence="4">CCUG 61696</strain>
    </source>
</reference>
<comment type="caution">
    <text evidence="3">The sequence shown here is derived from an EMBL/GenBank/DDBJ whole genome shotgun (WGS) entry which is preliminary data.</text>
</comment>
<keyword evidence="1" id="KW-0732">Signal</keyword>
<evidence type="ECO:0000313" key="3">
    <source>
        <dbReference type="EMBL" id="MFD1331963.1"/>
    </source>
</evidence>
<dbReference type="EMBL" id="JBHTMX010000052">
    <property type="protein sequence ID" value="MFD1331963.1"/>
    <property type="molecule type" value="Genomic_DNA"/>
</dbReference>
<dbReference type="RefSeq" id="WP_378775196.1">
    <property type="nucleotide sequence ID" value="NZ_JBHTMX010000052.1"/>
</dbReference>
<name>A0ABW3Z6Q5_9HYPH</name>
<feature type="domain" description="Thiol:disulfide interchange protein DsbD N-terminal" evidence="2">
    <location>
        <begin position="45"/>
        <end position="150"/>
    </location>
</feature>
<sequence length="275" mass="28532">MVLRRLFAPFALAVLLASPAAAEPASPWVEDGASALRLIDAGEEAGGERLVGLAIRLDAGWKTYWRQPGDSGVPPQFDFSRSENVGEVTVVFPTPERMTDEAGVANVYHGEVLLPLQVRPKTAGAPVRLAVSVDYGVCDKVCVPARGEAALALETDGFFPGPAAAAVRRSLAKAPKRVALGAAADGLAIASLRRTDREVEVTAKAPGPDVALFAETGDGRFAPSPQPVAGAPAGEARFRMAFDGALPQSGLRLTLAVAGHAIEVSAPLDAIVRTP</sequence>
<evidence type="ECO:0000256" key="1">
    <source>
        <dbReference type="SAM" id="SignalP"/>
    </source>
</evidence>
<keyword evidence="4" id="KW-1185">Reference proteome</keyword>
<proteinExistence type="predicted"/>
<feature type="signal peptide" evidence="1">
    <location>
        <begin position="1"/>
        <end position="22"/>
    </location>
</feature>
<dbReference type="InterPro" id="IPR028250">
    <property type="entry name" value="DsbDN"/>
</dbReference>
<dbReference type="Pfam" id="PF11412">
    <property type="entry name" value="DsbD_N"/>
    <property type="match status" value="1"/>
</dbReference>
<evidence type="ECO:0000313" key="4">
    <source>
        <dbReference type="Proteomes" id="UP001597171"/>
    </source>
</evidence>
<organism evidence="3 4">
    <name type="scientific">Methylopila musalis</name>
    <dbReference type="NCBI Taxonomy" id="1134781"/>
    <lineage>
        <taxon>Bacteria</taxon>
        <taxon>Pseudomonadati</taxon>
        <taxon>Pseudomonadota</taxon>
        <taxon>Alphaproteobacteria</taxon>
        <taxon>Hyphomicrobiales</taxon>
        <taxon>Methylopilaceae</taxon>
        <taxon>Methylopila</taxon>
    </lineage>
</organism>
<feature type="chain" id="PRO_5046204355" evidence="1">
    <location>
        <begin position="23"/>
        <end position="275"/>
    </location>
</feature>
<accession>A0ABW3Z6Q5</accession>
<evidence type="ECO:0000259" key="2">
    <source>
        <dbReference type="Pfam" id="PF11412"/>
    </source>
</evidence>
<dbReference type="Proteomes" id="UP001597171">
    <property type="component" value="Unassembled WGS sequence"/>
</dbReference>